<dbReference type="Proteomes" id="UP001251085">
    <property type="component" value="Unassembled WGS sequence"/>
</dbReference>
<dbReference type="InterPro" id="IPR013094">
    <property type="entry name" value="AB_hydrolase_3"/>
</dbReference>
<name>A0ABU3ED04_9RHOB</name>
<accession>A0ABU3ED04</accession>
<dbReference type="InterPro" id="IPR050300">
    <property type="entry name" value="GDXG_lipolytic_enzyme"/>
</dbReference>
<gene>
    <name evidence="3" type="ORF">RM190_09465</name>
</gene>
<sequence length="295" mass="30984">MISDPQVLDFITKTETSYPADANGASAADNRRFYDAMCAAFRATRPPGLAVLDRTVGGVPCRVYGETSAVTVVYIHGGGFVVGGLDSHDDVCAEIADATGLQVVSVDYRLAPEHRWPAQIQDVLAVWDALDTPGVVVGDSAGGMLAASLCLARQGGRQPLGQVLIYPGLGGGGNAPSYEQNAEAPLLRRSDLGGYRTALHGEGPITDPLAQPLQATDLSGLAPAFIVTADVDPLRDDGADYARRLTEAGGIAAWRNEAELPHGYLRARRMSDRARRSFLAITAAISRLAATGKAV</sequence>
<dbReference type="SUPFAM" id="SSF53474">
    <property type="entry name" value="alpha/beta-Hydrolases"/>
    <property type="match status" value="1"/>
</dbReference>
<dbReference type="InterPro" id="IPR029058">
    <property type="entry name" value="AB_hydrolase_fold"/>
</dbReference>
<feature type="domain" description="Alpha/beta hydrolase fold-3" evidence="2">
    <location>
        <begin position="72"/>
        <end position="265"/>
    </location>
</feature>
<evidence type="ECO:0000256" key="1">
    <source>
        <dbReference type="ARBA" id="ARBA00022801"/>
    </source>
</evidence>
<dbReference type="PANTHER" id="PTHR48081:SF8">
    <property type="entry name" value="ALPHA_BETA HYDROLASE FOLD-3 DOMAIN-CONTAINING PROTEIN-RELATED"/>
    <property type="match status" value="1"/>
</dbReference>
<evidence type="ECO:0000313" key="3">
    <source>
        <dbReference type="EMBL" id="MDT1062084.1"/>
    </source>
</evidence>
<dbReference type="PANTHER" id="PTHR48081">
    <property type="entry name" value="AB HYDROLASE SUPERFAMILY PROTEIN C4A8.06C"/>
    <property type="match status" value="1"/>
</dbReference>
<dbReference type="GO" id="GO:0016787">
    <property type="term" value="F:hydrolase activity"/>
    <property type="evidence" value="ECO:0007669"/>
    <property type="project" value="UniProtKB-KW"/>
</dbReference>
<keyword evidence="1 3" id="KW-0378">Hydrolase</keyword>
<dbReference type="Pfam" id="PF07859">
    <property type="entry name" value="Abhydrolase_3"/>
    <property type="match status" value="1"/>
</dbReference>
<organism evidence="3 4">
    <name type="scientific">Paracoccus broussonetiae</name>
    <dbReference type="NCBI Taxonomy" id="3075834"/>
    <lineage>
        <taxon>Bacteria</taxon>
        <taxon>Pseudomonadati</taxon>
        <taxon>Pseudomonadota</taxon>
        <taxon>Alphaproteobacteria</taxon>
        <taxon>Rhodobacterales</taxon>
        <taxon>Paracoccaceae</taxon>
        <taxon>Paracoccus</taxon>
    </lineage>
</organism>
<comment type="caution">
    <text evidence="3">The sequence shown here is derived from an EMBL/GenBank/DDBJ whole genome shotgun (WGS) entry which is preliminary data.</text>
</comment>
<proteinExistence type="predicted"/>
<evidence type="ECO:0000313" key="4">
    <source>
        <dbReference type="Proteomes" id="UP001251085"/>
    </source>
</evidence>
<evidence type="ECO:0000259" key="2">
    <source>
        <dbReference type="Pfam" id="PF07859"/>
    </source>
</evidence>
<keyword evidence="4" id="KW-1185">Reference proteome</keyword>
<reference evidence="4" key="1">
    <citation type="submission" date="2023-07" db="EMBL/GenBank/DDBJ databases">
        <title>Characterization of two Paracoccaceae strains isolated from Phycosphere and proposal of Xinfangfangia lacusdiani sp. nov.</title>
        <authorList>
            <person name="Deng Y."/>
            <person name="Zhang Y.Q."/>
        </authorList>
    </citation>
    <scope>NUCLEOTIDE SEQUENCE [LARGE SCALE GENOMIC DNA]</scope>
    <source>
        <strain evidence="4">CPCC 101403</strain>
    </source>
</reference>
<dbReference type="EMBL" id="JAVRQI010000006">
    <property type="protein sequence ID" value="MDT1062084.1"/>
    <property type="molecule type" value="Genomic_DNA"/>
</dbReference>
<dbReference type="Gene3D" id="3.40.50.1820">
    <property type="entry name" value="alpha/beta hydrolase"/>
    <property type="match status" value="1"/>
</dbReference>
<protein>
    <submittedName>
        <fullName evidence="3">Alpha/beta hydrolase</fullName>
    </submittedName>
</protein>
<dbReference type="RefSeq" id="WP_311759182.1">
    <property type="nucleotide sequence ID" value="NZ_JAVRQI010000006.1"/>
</dbReference>